<dbReference type="PANTHER" id="PTHR11558:SF11">
    <property type="entry name" value="SPERMIDINE SYNTHASE"/>
    <property type="match status" value="1"/>
</dbReference>
<evidence type="ECO:0000256" key="7">
    <source>
        <dbReference type="ARBA" id="ARBA00053963"/>
    </source>
</evidence>
<dbReference type="STRING" id="50429.A0A2B4SIR1"/>
<dbReference type="NCBIfam" id="NF002010">
    <property type="entry name" value="PRK00811.1"/>
    <property type="match status" value="1"/>
</dbReference>
<evidence type="ECO:0000256" key="9">
    <source>
        <dbReference type="ARBA" id="ARBA00082964"/>
    </source>
</evidence>
<dbReference type="InterPro" id="IPR037163">
    <property type="entry name" value="Spermidine_synt_N_sf"/>
</dbReference>
<dbReference type="FunFam" id="2.30.140.10:FF:000001">
    <property type="entry name" value="SPE3p Spermidine synthase"/>
    <property type="match status" value="1"/>
</dbReference>
<dbReference type="EC" id="2.5.1.16" evidence="4"/>
<evidence type="ECO:0000256" key="10">
    <source>
        <dbReference type="PROSITE-ProRule" id="PRU00354"/>
    </source>
</evidence>
<keyword evidence="14" id="KW-1185">Reference proteome</keyword>
<reference evidence="14" key="1">
    <citation type="journal article" date="2017" name="bioRxiv">
        <title>Comparative analysis of the genomes of Stylophora pistillata and Acropora digitifera provides evidence for extensive differences between species of corals.</title>
        <authorList>
            <person name="Voolstra C.R."/>
            <person name="Li Y."/>
            <person name="Liew Y.J."/>
            <person name="Baumgarten S."/>
            <person name="Zoccola D."/>
            <person name="Flot J.-F."/>
            <person name="Tambutte S."/>
            <person name="Allemand D."/>
            <person name="Aranda M."/>
        </authorList>
    </citation>
    <scope>NUCLEOTIDE SEQUENCE [LARGE SCALE GENOMIC DNA]</scope>
</reference>
<comment type="pathway">
    <text evidence="1">Amine and polyamine biosynthesis; spermidine biosynthesis; spermidine from putrescine: step 1/1.</text>
</comment>
<dbReference type="GO" id="GO:0005829">
    <property type="term" value="C:cytosol"/>
    <property type="evidence" value="ECO:0007669"/>
    <property type="project" value="TreeGrafter"/>
</dbReference>
<feature type="active site" description="Proton acceptor" evidence="10">
    <location>
        <position position="190"/>
    </location>
</feature>
<evidence type="ECO:0000313" key="14">
    <source>
        <dbReference type="Proteomes" id="UP000225706"/>
    </source>
</evidence>
<dbReference type="PROSITE" id="PS51006">
    <property type="entry name" value="PABS_2"/>
    <property type="match status" value="1"/>
</dbReference>
<dbReference type="Pfam" id="PF17284">
    <property type="entry name" value="Spermine_synt_N"/>
    <property type="match status" value="1"/>
</dbReference>
<comment type="function">
    <text evidence="7">Catalyzes the production of spermidine from putrescine and decarboxylated S-adenosylmethionine (dcSAM). Has a strong preference for putrescine as substrate, and has very low activity towards 1,3-diaminopropane. Has extremely low activity towards spermidine.</text>
</comment>
<dbReference type="InterPro" id="IPR035246">
    <property type="entry name" value="Spermidine_synt_N"/>
</dbReference>
<evidence type="ECO:0000256" key="11">
    <source>
        <dbReference type="RuleBase" id="RU003836"/>
    </source>
</evidence>
<evidence type="ECO:0000256" key="5">
    <source>
        <dbReference type="ARBA" id="ARBA00022679"/>
    </source>
</evidence>
<evidence type="ECO:0000313" key="13">
    <source>
        <dbReference type="EMBL" id="PFX28770.1"/>
    </source>
</evidence>
<dbReference type="PANTHER" id="PTHR11558">
    <property type="entry name" value="SPERMIDINE/SPERMINE SYNTHASE"/>
    <property type="match status" value="1"/>
</dbReference>
<dbReference type="InterPro" id="IPR030374">
    <property type="entry name" value="PABS"/>
</dbReference>
<dbReference type="InterPro" id="IPR029063">
    <property type="entry name" value="SAM-dependent_MTases_sf"/>
</dbReference>
<comment type="subunit">
    <text evidence="3">Homodimer or homotetramer.</text>
</comment>
<evidence type="ECO:0000256" key="8">
    <source>
        <dbReference type="ARBA" id="ARBA00072554"/>
    </source>
</evidence>
<feature type="domain" description="PABS" evidence="12">
    <location>
        <begin position="35"/>
        <end position="270"/>
    </location>
</feature>
<dbReference type="HAMAP" id="MF_00198">
    <property type="entry name" value="Spermidine_synth"/>
    <property type="match status" value="1"/>
</dbReference>
<name>A0A2B4SIR1_STYPI</name>
<dbReference type="Gene3D" id="2.30.140.10">
    <property type="entry name" value="Spermidine synthase, tetramerisation domain"/>
    <property type="match status" value="1"/>
</dbReference>
<dbReference type="AlphaFoldDB" id="A0A2B4SIR1"/>
<dbReference type="PROSITE" id="PS01330">
    <property type="entry name" value="PABS_1"/>
    <property type="match status" value="1"/>
</dbReference>
<evidence type="ECO:0000256" key="1">
    <source>
        <dbReference type="ARBA" id="ARBA00005123"/>
    </source>
</evidence>
<evidence type="ECO:0000256" key="6">
    <source>
        <dbReference type="ARBA" id="ARBA00049307"/>
    </source>
</evidence>
<dbReference type="Gene3D" id="3.40.50.150">
    <property type="entry name" value="Vaccinia Virus protein VP39"/>
    <property type="match status" value="1"/>
</dbReference>
<keyword evidence="10" id="KW-0620">Polyamine biosynthesis</keyword>
<dbReference type="CDD" id="cd02440">
    <property type="entry name" value="AdoMet_MTases"/>
    <property type="match status" value="1"/>
</dbReference>
<evidence type="ECO:0000256" key="3">
    <source>
        <dbReference type="ARBA" id="ARBA00011774"/>
    </source>
</evidence>
<dbReference type="InterPro" id="IPR030373">
    <property type="entry name" value="PABS_CS"/>
</dbReference>
<dbReference type="NCBIfam" id="TIGR00417">
    <property type="entry name" value="speE"/>
    <property type="match status" value="1"/>
</dbReference>
<dbReference type="Proteomes" id="UP000225706">
    <property type="component" value="Unassembled WGS sequence"/>
</dbReference>
<evidence type="ECO:0000256" key="2">
    <source>
        <dbReference type="ARBA" id="ARBA00007867"/>
    </source>
</evidence>
<dbReference type="SUPFAM" id="SSF53335">
    <property type="entry name" value="S-adenosyl-L-methionine-dependent methyltransferases"/>
    <property type="match status" value="1"/>
</dbReference>
<dbReference type="OrthoDB" id="38125at2759"/>
<dbReference type="GO" id="GO:0008295">
    <property type="term" value="P:spermidine biosynthetic process"/>
    <property type="evidence" value="ECO:0007669"/>
    <property type="project" value="TreeGrafter"/>
</dbReference>
<protein>
    <recommendedName>
        <fullName evidence="8">Spermidine synthase</fullName>
        <ecNumber evidence="4">2.5.1.16</ecNumber>
    </recommendedName>
    <alternativeName>
        <fullName evidence="9">Putrescine aminopropyltransferase</fullName>
    </alternativeName>
</protein>
<evidence type="ECO:0000256" key="4">
    <source>
        <dbReference type="ARBA" id="ARBA00012455"/>
    </source>
</evidence>
<dbReference type="InterPro" id="IPR001045">
    <property type="entry name" value="Spermi_synthase"/>
</dbReference>
<comment type="catalytic activity">
    <reaction evidence="6">
        <text>S-adenosyl 3-(methylsulfanyl)propylamine + putrescine = S-methyl-5'-thioadenosine + spermidine + H(+)</text>
        <dbReference type="Rhea" id="RHEA:12721"/>
        <dbReference type="ChEBI" id="CHEBI:15378"/>
        <dbReference type="ChEBI" id="CHEBI:17509"/>
        <dbReference type="ChEBI" id="CHEBI:57443"/>
        <dbReference type="ChEBI" id="CHEBI:57834"/>
        <dbReference type="ChEBI" id="CHEBI:326268"/>
        <dbReference type="EC" id="2.5.1.16"/>
    </reaction>
</comment>
<comment type="caution">
    <text evidence="13">The sequence shown here is derived from an EMBL/GenBank/DDBJ whole genome shotgun (WGS) entry which is preliminary data.</text>
</comment>
<organism evidence="13 14">
    <name type="scientific">Stylophora pistillata</name>
    <name type="common">Smooth cauliflower coral</name>
    <dbReference type="NCBI Taxonomy" id="50429"/>
    <lineage>
        <taxon>Eukaryota</taxon>
        <taxon>Metazoa</taxon>
        <taxon>Cnidaria</taxon>
        <taxon>Anthozoa</taxon>
        <taxon>Hexacorallia</taxon>
        <taxon>Scleractinia</taxon>
        <taxon>Astrocoeniina</taxon>
        <taxon>Pocilloporidae</taxon>
        <taxon>Stylophora</taxon>
    </lineage>
</organism>
<evidence type="ECO:0000259" key="12">
    <source>
        <dbReference type="PROSITE" id="PS51006"/>
    </source>
</evidence>
<sequence>MIKEIKKDNTMTNSDVAISYDSNFFQKQKMNRIQNGWFSEVNDQWPGQALSLEVEEILFEGKSKYQDILVFKSKHHGKVLVLDGVIQCTDRDEFSYQEMITFLPLNSHPNPKKVLIIGGGDGGVIREVSKHPAVESIVQCEIDEEVIEVCKKYLPNMAEGFSSPKLTQHIGDGFDYMKKHENEFDVIITDSSDPVGPAESLFQGPYYELMKKALKPDGLLCCQGECIWLHIPLIKTVLELCRSLFPTVSYGYTTIPTYPSGQIGFVLCSKNKETKFDNPVTEFTEDQLEKLQLGYYTAEVHRAAFVLPQFAKKTSVWAHSRPTLGKSQRWSSPAHSLFNYRNCLVNLGVVFVSQFGAFGEVQVTFYTTMGAPESKPARVPRTLHVYVTNQTEGVEQIFIRVQGDKLTEREIYNHIVGLKAQGQGDQSGGRVGQNHHDKHMKGAREWRTYNNSPQGGFIYLPHRETMPFPAENDGHIMFVSVHDGNKVWSTNMPVDPTNYGCITIKGDRKGISVSPSNPKPRWIKFKERAPSFPRADLVEVNRGPDENPVYFGTIWKNNIIDEICETTMYNIYVSNKSGVNVFVRLHRQQISDLNGNFHRELDQLTARAEDPRGNTDSTQSKPKVSSFLARWGFCMIPKGATTPFAVEDTIDTTRMYASLYSSRRLWLIDYEVLSVKYGCVDVMSHKENPRSTHAWPPASRDSFTQDPVPVYFRQTNPEPHWIKRKKGDCVKSENLIRTGRGNGCFGRLSFDHAPCRVTYIRQDEEREMDTWEAFDGRKEQLGELLMDTGHEFFRAKIGDRMPPHAVTVGVNDNGELKYLGRIGDGIPCSVTAEDDKVGYFDYFSGEQKRAERGEIMVLTGRRLQKNP</sequence>
<proteinExistence type="inferred from homology"/>
<accession>A0A2B4SIR1</accession>
<dbReference type="Pfam" id="PF01564">
    <property type="entry name" value="Spermine_synth"/>
    <property type="match status" value="1"/>
</dbReference>
<dbReference type="FunFam" id="3.40.50.150:FF:000013">
    <property type="entry name" value="Spermidine synthase"/>
    <property type="match status" value="1"/>
</dbReference>
<keyword evidence="5 10" id="KW-0808">Transferase</keyword>
<comment type="similarity">
    <text evidence="2 11">Belongs to the spermidine/spermine synthase family.</text>
</comment>
<dbReference type="EMBL" id="LSMT01000077">
    <property type="protein sequence ID" value="PFX28770.1"/>
    <property type="molecule type" value="Genomic_DNA"/>
</dbReference>
<gene>
    <name evidence="13" type="primary">SRM</name>
    <name evidence="13" type="ORF">AWC38_SpisGene6484</name>
</gene>
<dbReference type="GO" id="GO:0004766">
    <property type="term" value="F:spermidine synthase activity"/>
    <property type="evidence" value="ECO:0007669"/>
    <property type="project" value="UniProtKB-EC"/>
</dbReference>